<reference evidence="1 2" key="1">
    <citation type="journal article" date="2024" name="Nat. Commun.">
        <title>Phylogenomics reveals the evolutionary origins of lichenization in chlorophyte algae.</title>
        <authorList>
            <person name="Puginier C."/>
            <person name="Libourel C."/>
            <person name="Otte J."/>
            <person name="Skaloud P."/>
            <person name="Haon M."/>
            <person name="Grisel S."/>
            <person name="Petersen M."/>
            <person name="Berrin J.G."/>
            <person name="Delaux P.M."/>
            <person name="Dal Grande F."/>
            <person name="Keller J."/>
        </authorList>
    </citation>
    <scope>NUCLEOTIDE SEQUENCE [LARGE SCALE GENOMIC DNA]</scope>
    <source>
        <strain evidence="1 2">SAG 2036</strain>
    </source>
</reference>
<sequence>MRQGGMVVKSEPKREVELKSSLLPAAEAAALNAVLLHKQSASRQAHRQQARHDQPSMLIGLPVADKCRKRDRHARQRATDFAWLKGTRVCTRTSDLATVCGLLLSLETQAGAIQSYSCPLRIRMLTICERLSWQDGQGTTRLHWSAKAVLAPPARVFLLP</sequence>
<dbReference type="Proteomes" id="UP001465755">
    <property type="component" value="Unassembled WGS sequence"/>
</dbReference>
<evidence type="ECO:0000313" key="2">
    <source>
        <dbReference type="Proteomes" id="UP001465755"/>
    </source>
</evidence>
<name>A0AAW1NLX5_9CHLO</name>
<proteinExistence type="predicted"/>
<organism evidence="1 2">
    <name type="scientific">Symbiochloris irregularis</name>
    <dbReference type="NCBI Taxonomy" id="706552"/>
    <lineage>
        <taxon>Eukaryota</taxon>
        <taxon>Viridiplantae</taxon>
        <taxon>Chlorophyta</taxon>
        <taxon>core chlorophytes</taxon>
        <taxon>Trebouxiophyceae</taxon>
        <taxon>Trebouxiales</taxon>
        <taxon>Trebouxiaceae</taxon>
        <taxon>Symbiochloris</taxon>
    </lineage>
</organism>
<comment type="caution">
    <text evidence="1">The sequence shown here is derived from an EMBL/GenBank/DDBJ whole genome shotgun (WGS) entry which is preliminary data.</text>
</comment>
<protein>
    <submittedName>
        <fullName evidence="1">Uncharacterized protein</fullName>
    </submittedName>
</protein>
<evidence type="ECO:0000313" key="1">
    <source>
        <dbReference type="EMBL" id="KAK9790955.1"/>
    </source>
</evidence>
<gene>
    <name evidence="1" type="ORF">WJX73_000643</name>
</gene>
<dbReference type="EMBL" id="JALJOQ010000184">
    <property type="protein sequence ID" value="KAK9790955.1"/>
    <property type="molecule type" value="Genomic_DNA"/>
</dbReference>
<keyword evidence="2" id="KW-1185">Reference proteome</keyword>
<accession>A0AAW1NLX5</accession>
<dbReference type="AlphaFoldDB" id="A0AAW1NLX5"/>